<feature type="transmembrane region" description="Helical" evidence="1">
    <location>
        <begin position="20"/>
        <end position="45"/>
    </location>
</feature>
<proteinExistence type="predicted"/>
<keyword evidence="1" id="KW-0472">Membrane</keyword>
<protein>
    <submittedName>
        <fullName evidence="2">DMT family transporter</fullName>
    </submittedName>
</protein>
<sequence length="90" mass="9724">MQQVQLRNVNPSLLSDGVLGAFFVFDTTLLALRMGVAAMLSLFIFGRVNMALIMDRFGLLGRSVRVSVSLRLVGIMLVMAGVYCVSLGGK</sequence>
<evidence type="ECO:0000313" key="3">
    <source>
        <dbReference type="Proteomes" id="UP001235723"/>
    </source>
</evidence>
<accession>A0ABU1C6N7</accession>
<dbReference type="RefSeq" id="WP_137548809.1">
    <property type="nucleotide sequence ID" value="NZ_JAHCRN010000032.1"/>
</dbReference>
<evidence type="ECO:0000256" key="1">
    <source>
        <dbReference type="SAM" id="Phobius"/>
    </source>
</evidence>
<keyword evidence="1" id="KW-1133">Transmembrane helix</keyword>
<dbReference type="PANTHER" id="PTHR34821">
    <property type="entry name" value="INNER MEMBRANE PROTEIN YDCZ"/>
    <property type="match status" value="1"/>
</dbReference>
<keyword evidence="1" id="KW-0812">Transmembrane</keyword>
<keyword evidence="3" id="KW-1185">Reference proteome</keyword>
<feature type="transmembrane region" description="Helical" evidence="1">
    <location>
        <begin position="66"/>
        <end position="88"/>
    </location>
</feature>
<dbReference type="PANTHER" id="PTHR34821:SF2">
    <property type="entry name" value="INNER MEMBRANE PROTEIN YDCZ"/>
    <property type="match status" value="1"/>
</dbReference>
<dbReference type="Pfam" id="PF04657">
    <property type="entry name" value="DMT_YdcZ"/>
    <property type="match status" value="1"/>
</dbReference>
<evidence type="ECO:0000313" key="2">
    <source>
        <dbReference type="EMBL" id="MDQ9296308.1"/>
    </source>
</evidence>
<name>A0ABU1C6N7_9ESCH</name>
<dbReference type="InterPro" id="IPR006750">
    <property type="entry name" value="YdcZ"/>
</dbReference>
<dbReference type="EMBL" id="JAHCRT010000031">
    <property type="protein sequence ID" value="MDQ9296308.1"/>
    <property type="molecule type" value="Genomic_DNA"/>
</dbReference>
<gene>
    <name evidence="2" type="ORF">KJE03_23090</name>
</gene>
<reference evidence="2 3" key="1">
    <citation type="submission" date="2021-05" db="EMBL/GenBank/DDBJ databases">
        <title>Genome sequence of E. marmotae isolates.</title>
        <authorList>
            <person name="Binsker U."/>
            <person name="Hammerl J.A."/>
        </authorList>
    </citation>
    <scope>NUCLEOTIDE SEQUENCE [LARGE SCALE GENOMIC DNA]</scope>
    <source>
        <strain evidence="2 3">21-MO00586</strain>
    </source>
</reference>
<organism evidence="2 3">
    <name type="scientific">Escherichia marmotae</name>
    <dbReference type="NCBI Taxonomy" id="1499973"/>
    <lineage>
        <taxon>Bacteria</taxon>
        <taxon>Pseudomonadati</taxon>
        <taxon>Pseudomonadota</taxon>
        <taxon>Gammaproteobacteria</taxon>
        <taxon>Enterobacterales</taxon>
        <taxon>Enterobacteriaceae</taxon>
        <taxon>Escherichia</taxon>
    </lineage>
</organism>
<dbReference type="Proteomes" id="UP001235723">
    <property type="component" value="Unassembled WGS sequence"/>
</dbReference>
<comment type="caution">
    <text evidence="2">The sequence shown here is derived from an EMBL/GenBank/DDBJ whole genome shotgun (WGS) entry which is preliminary data.</text>
</comment>